<feature type="compositionally biased region" description="Basic and acidic residues" evidence="1">
    <location>
        <begin position="7"/>
        <end position="24"/>
    </location>
</feature>
<organism evidence="2 3">
    <name type="scientific">Streptomyces filamentosus NRRL 15998</name>
    <dbReference type="NCBI Taxonomy" id="457431"/>
    <lineage>
        <taxon>Bacteria</taxon>
        <taxon>Bacillati</taxon>
        <taxon>Actinomycetota</taxon>
        <taxon>Actinomycetes</taxon>
        <taxon>Kitasatosporales</taxon>
        <taxon>Streptomycetaceae</taxon>
        <taxon>Streptomyces</taxon>
    </lineage>
</organism>
<sequence length="34" mass="3542">MIGAKGHAADFGERGRGQGRDRGGNRTSRGVGRT</sequence>
<dbReference type="Proteomes" id="UP000003986">
    <property type="component" value="Unassembled WGS sequence"/>
</dbReference>
<feature type="region of interest" description="Disordered" evidence="1">
    <location>
        <begin position="1"/>
        <end position="34"/>
    </location>
</feature>
<dbReference type="AlphaFoldDB" id="D6AL11"/>
<dbReference type="EMBL" id="DS999644">
    <property type="protein sequence ID" value="EFE77388.2"/>
    <property type="molecule type" value="Genomic_DNA"/>
</dbReference>
<proteinExistence type="predicted"/>
<name>D6AL11_STRFL</name>
<accession>D6AL11</accession>
<reference evidence="3" key="1">
    <citation type="submission" date="2008-10" db="EMBL/GenBank/DDBJ databases">
        <authorList>
            <person name="Molnar K."/>
        </authorList>
    </citation>
    <scope>NUCLEOTIDE SEQUENCE [LARGE SCALE GENOMIC DNA]</scope>
    <source>
        <strain evidence="3">NRRL 15998</strain>
    </source>
</reference>
<evidence type="ECO:0000313" key="3">
    <source>
        <dbReference type="Proteomes" id="UP000003986"/>
    </source>
</evidence>
<protein>
    <submittedName>
        <fullName evidence="2">Predicted protein</fullName>
    </submittedName>
</protein>
<gene>
    <name evidence="2" type="ORF">SSGG_04755</name>
</gene>
<evidence type="ECO:0000313" key="2">
    <source>
        <dbReference type="EMBL" id="EFE77388.2"/>
    </source>
</evidence>
<evidence type="ECO:0000256" key="1">
    <source>
        <dbReference type="SAM" id="MobiDB-lite"/>
    </source>
</evidence>
<reference evidence="3" key="2">
    <citation type="submission" date="2008-12" db="EMBL/GenBank/DDBJ databases">
        <title>Annotation of Streptomyces roseosporus strain NRRL 15998.</title>
        <authorList>
            <consortium name="The Broad Institute Genome Sequencing Platform"/>
            <consortium name="Broad Institute Microbial Sequencing Center"/>
            <person name="Fischbach M."/>
            <person name="Ward D."/>
            <person name="Young S."/>
            <person name="Kodira C.D."/>
            <person name="Zeng Q."/>
            <person name="Koehrsen M."/>
            <person name="Godfrey P."/>
            <person name="Alvarado L."/>
            <person name="Berlin A.M."/>
            <person name="Borenstein D."/>
            <person name="Chen Z."/>
            <person name="Engels R."/>
            <person name="Freedman E."/>
            <person name="Gellesch M."/>
            <person name="Goldberg J."/>
            <person name="Griggs A."/>
            <person name="Gujja S."/>
            <person name="Heiman D.I."/>
            <person name="Hepburn T.A."/>
            <person name="Howarth C."/>
            <person name="Jen D."/>
            <person name="Larson L."/>
            <person name="Lewis B."/>
            <person name="Mehta T."/>
            <person name="Park D."/>
            <person name="Pearson M."/>
            <person name="Roberts A."/>
            <person name="Saif S."/>
            <person name="Shea T.D."/>
            <person name="Shenoy N."/>
            <person name="Sisk P."/>
            <person name="Stolte C."/>
            <person name="Sykes S.N."/>
            <person name="Walk T."/>
            <person name="White J."/>
            <person name="Yandava C."/>
            <person name="Straight P."/>
            <person name="Clardy J."/>
            <person name="Hung D."/>
            <person name="Kolter R."/>
            <person name="Mekalanos J."/>
            <person name="Walker S."/>
            <person name="Walsh C.T."/>
            <person name="Wieland B.L.C."/>
            <person name="Ilzarbe M."/>
            <person name="Galagan J."/>
            <person name="Nusbaum C."/>
            <person name="Birren B."/>
        </authorList>
    </citation>
    <scope>NUCLEOTIDE SEQUENCE [LARGE SCALE GENOMIC DNA]</scope>
    <source>
        <strain evidence="3">NRRL 15998</strain>
    </source>
</reference>